<dbReference type="CDD" id="cd00438">
    <property type="entry name" value="cupin_RmlC"/>
    <property type="match status" value="1"/>
</dbReference>
<dbReference type="EMBL" id="UOFK01000068">
    <property type="protein sequence ID" value="VAW75260.1"/>
    <property type="molecule type" value="Genomic_DNA"/>
</dbReference>
<dbReference type="NCBIfam" id="TIGR01221">
    <property type="entry name" value="rmlC"/>
    <property type="match status" value="1"/>
</dbReference>
<keyword evidence="1" id="KW-0413">Isomerase</keyword>
<proteinExistence type="predicted"/>
<dbReference type="GO" id="GO:0005829">
    <property type="term" value="C:cytosol"/>
    <property type="evidence" value="ECO:0007669"/>
    <property type="project" value="TreeGrafter"/>
</dbReference>
<dbReference type="Pfam" id="PF00908">
    <property type="entry name" value="dTDP_sugar_isom"/>
    <property type="match status" value="1"/>
</dbReference>
<dbReference type="AlphaFoldDB" id="A0A3B0YEQ9"/>
<protein>
    <submittedName>
        <fullName evidence="1">dTDP-4-dehydrorhamnose 3,5-epimerase</fullName>
        <ecNumber evidence="1">5.1.3.13</ecNumber>
    </submittedName>
</protein>
<gene>
    <name evidence="1" type="ORF">MNBD_GAMMA13-403</name>
</gene>
<dbReference type="PANTHER" id="PTHR21047:SF2">
    <property type="entry name" value="THYMIDINE DIPHOSPHO-4-KETO-RHAMNOSE 3,5-EPIMERASE"/>
    <property type="match status" value="1"/>
</dbReference>
<dbReference type="EC" id="5.1.3.13" evidence="1"/>
<evidence type="ECO:0000313" key="1">
    <source>
        <dbReference type="EMBL" id="VAW75260.1"/>
    </source>
</evidence>
<dbReference type="GO" id="GO:0000271">
    <property type="term" value="P:polysaccharide biosynthetic process"/>
    <property type="evidence" value="ECO:0007669"/>
    <property type="project" value="TreeGrafter"/>
</dbReference>
<dbReference type="InterPro" id="IPR014710">
    <property type="entry name" value="RmlC-like_jellyroll"/>
</dbReference>
<reference evidence="1" key="1">
    <citation type="submission" date="2018-06" db="EMBL/GenBank/DDBJ databases">
        <authorList>
            <person name="Zhirakovskaya E."/>
        </authorList>
    </citation>
    <scope>NUCLEOTIDE SEQUENCE</scope>
</reference>
<dbReference type="SUPFAM" id="SSF51182">
    <property type="entry name" value="RmlC-like cupins"/>
    <property type="match status" value="1"/>
</dbReference>
<dbReference type="Gene3D" id="2.60.120.10">
    <property type="entry name" value="Jelly Rolls"/>
    <property type="match status" value="1"/>
</dbReference>
<name>A0A3B0YEQ9_9ZZZZ</name>
<organism evidence="1">
    <name type="scientific">hydrothermal vent metagenome</name>
    <dbReference type="NCBI Taxonomy" id="652676"/>
    <lineage>
        <taxon>unclassified sequences</taxon>
        <taxon>metagenomes</taxon>
        <taxon>ecological metagenomes</taxon>
    </lineage>
</organism>
<sequence length="181" mass="20986">MKFTETKLKGAYIIDMEARRDERGYFARVWCQKEFEQQGLNAALVQCNIAFNNQAGILRGMHFQLQPWAEVKLVRCTKGAVFDAIVDMREDSPTYRQWIGVELTEKNHRMLYVPEGFAHGYLTLRDNSELFYQVSQFYTPEAEGGVRWDDPAISIEWPEIGELLISAKDKAWPVLEIDSEN</sequence>
<dbReference type="GO" id="GO:0008830">
    <property type="term" value="F:dTDP-4-dehydrorhamnose 3,5-epimerase activity"/>
    <property type="evidence" value="ECO:0007669"/>
    <property type="project" value="UniProtKB-EC"/>
</dbReference>
<dbReference type="InterPro" id="IPR000888">
    <property type="entry name" value="RmlC-like"/>
</dbReference>
<dbReference type="InterPro" id="IPR011051">
    <property type="entry name" value="RmlC_Cupin_sf"/>
</dbReference>
<accession>A0A3B0YEQ9</accession>
<dbReference type="PANTHER" id="PTHR21047">
    <property type="entry name" value="DTDP-6-DEOXY-D-GLUCOSE-3,5 EPIMERASE"/>
    <property type="match status" value="1"/>
</dbReference>
<dbReference type="GO" id="GO:0019305">
    <property type="term" value="P:dTDP-rhamnose biosynthetic process"/>
    <property type="evidence" value="ECO:0007669"/>
    <property type="project" value="TreeGrafter"/>
</dbReference>